<dbReference type="Gene3D" id="3.40.1190.20">
    <property type="match status" value="1"/>
</dbReference>
<dbReference type="PROSITE" id="PS00584">
    <property type="entry name" value="PFKB_KINASES_2"/>
    <property type="match status" value="1"/>
</dbReference>
<dbReference type="InterPro" id="IPR011611">
    <property type="entry name" value="PfkB_dom"/>
</dbReference>
<dbReference type="PIRSF" id="PIRSF000535">
    <property type="entry name" value="1PFK/6PFK/LacC"/>
    <property type="match status" value="1"/>
</dbReference>
<keyword evidence="2" id="KW-0808">Transferase</keyword>
<dbReference type="Pfam" id="PF00294">
    <property type="entry name" value="PfkB"/>
    <property type="match status" value="1"/>
</dbReference>
<dbReference type="EMBL" id="SOFI01000003">
    <property type="protein sequence ID" value="TFB79068.1"/>
    <property type="molecule type" value="Genomic_DNA"/>
</dbReference>
<gene>
    <name evidence="7" type="ORF">E3N84_02715</name>
</gene>
<organism evidence="7 8">
    <name type="scientific">Terrimesophilobacter mesophilus</name>
    <dbReference type="NCBI Taxonomy" id="433647"/>
    <lineage>
        <taxon>Bacteria</taxon>
        <taxon>Bacillati</taxon>
        <taxon>Actinomycetota</taxon>
        <taxon>Actinomycetes</taxon>
        <taxon>Micrococcales</taxon>
        <taxon>Microbacteriaceae</taxon>
        <taxon>Terrimesophilobacter</taxon>
    </lineage>
</organism>
<evidence type="ECO:0000256" key="4">
    <source>
        <dbReference type="ARBA" id="ARBA00022777"/>
    </source>
</evidence>
<feature type="domain" description="Carbohydrate kinase PfkB" evidence="6">
    <location>
        <begin position="17"/>
        <end position="287"/>
    </location>
</feature>
<name>A0A4V3I9D8_9MICO</name>
<keyword evidence="8" id="KW-1185">Reference proteome</keyword>
<evidence type="ECO:0000256" key="2">
    <source>
        <dbReference type="ARBA" id="ARBA00022679"/>
    </source>
</evidence>
<dbReference type="GO" id="GO:0005524">
    <property type="term" value="F:ATP binding"/>
    <property type="evidence" value="ECO:0007669"/>
    <property type="project" value="UniProtKB-KW"/>
</dbReference>
<reference evidence="7 8" key="1">
    <citation type="submission" date="2019-03" db="EMBL/GenBank/DDBJ databases">
        <title>Genomics of glacier-inhabiting Cryobacterium strains.</title>
        <authorList>
            <person name="Liu Q."/>
            <person name="Xin Y.-H."/>
        </authorList>
    </citation>
    <scope>NUCLEOTIDE SEQUENCE [LARGE SCALE GENOMIC DNA]</scope>
    <source>
        <strain evidence="7 8">CGMCC 1.10440</strain>
    </source>
</reference>
<dbReference type="GO" id="GO:0016301">
    <property type="term" value="F:kinase activity"/>
    <property type="evidence" value="ECO:0007669"/>
    <property type="project" value="UniProtKB-KW"/>
</dbReference>
<evidence type="ECO:0000313" key="7">
    <source>
        <dbReference type="EMBL" id="TFB79068.1"/>
    </source>
</evidence>
<dbReference type="AlphaFoldDB" id="A0A4V3I9D8"/>
<keyword evidence="4 7" id="KW-0418">Kinase</keyword>
<dbReference type="SUPFAM" id="SSF53613">
    <property type="entry name" value="Ribokinase-like"/>
    <property type="match status" value="1"/>
</dbReference>
<comment type="caution">
    <text evidence="7">The sequence shown here is derived from an EMBL/GenBank/DDBJ whole genome shotgun (WGS) entry which is preliminary data.</text>
</comment>
<accession>A0A4V3I9D8</accession>
<dbReference type="GO" id="GO:0016773">
    <property type="term" value="F:phosphotransferase activity, alcohol group as acceptor"/>
    <property type="evidence" value="ECO:0007669"/>
    <property type="project" value="InterPro"/>
</dbReference>
<dbReference type="InterPro" id="IPR029056">
    <property type="entry name" value="Ribokinase-like"/>
</dbReference>
<proteinExistence type="inferred from homology"/>
<dbReference type="InterPro" id="IPR017583">
    <property type="entry name" value="Tagatose/fructose_Pkinase"/>
</dbReference>
<dbReference type="Proteomes" id="UP000298488">
    <property type="component" value="Unassembled WGS sequence"/>
</dbReference>
<evidence type="ECO:0000259" key="6">
    <source>
        <dbReference type="Pfam" id="PF00294"/>
    </source>
</evidence>
<comment type="similarity">
    <text evidence="1">Belongs to the carbohydrate kinase PfkB family.</text>
</comment>
<evidence type="ECO:0000256" key="1">
    <source>
        <dbReference type="ARBA" id="ARBA00010688"/>
    </source>
</evidence>
<protein>
    <submittedName>
        <fullName evidence="7">Phosphofructokinase</fullName>
    </submittedName>
</protein>
<dbReference type="PANTHER" id="PTHR46566:SF2">
    <property type="entry name" value="ATP-DEPENDENT 6-PHOSPHOFRUCTOKINASE ISOZYME 2"/>
    <property type="match status" value="1"/>
</dbReference>
<keyword evidence="3" id="KW-0547">Nucleotide-binding</keyword>
<evidence type="ECO:0000256" key="3">
    <source>
        <dbReference type="ARBA" id="ARBA00022741"/>
    </source>
</evidence>
<evidence type="ECO:0000313" key="8">
    <source>
        <dbReference type="Proteomes" id="UP000298488"/>
    </source>
</evidence>
<dbReference type="InterPro" id="IPR002173">
    <property type="entry name" value="Carboh/pur_kinase_PfkB_CS"/>
</dbReference>
<evidence type="ECO:0000256" key="5">
    <source>
        <dbReference type="ARBA" id="ARBA00022840"/>
    </source>
</evidence>
<dbReference type="GO" id="GO:0005975">
    <property type="term" value="P:carbohydrate metabolic process"/>
    <property type="evidence" value="ECO:0007669"/>
    <property type="project" value="InterPro"/>
</dbReference>
<dbReference type="RefSeq" id="WP_104094949.1">
    <property type="nucleotide sequence ID" value="NZ_JACHBP010000001.1"/>
</dbReference>
<sequence>MSEIVIFAPSPVLTVTVEDHPDGPDVHFHAGGQGVWQARMLRRIGADVTLCSVLSGESGRMLRHLLDDEGIHVVAVEREARGGAYVHDRRGGERVKVVETGGAPISRHDLDELYGVTLREGMRADLVILSGPAGEDTLPADVYRRLAADIRTSGHPVVVDLAGERLTAALAGGVTVAKVSDEELLADGRVHANTTDQVIAAMRAIKAEGAATVIVTRADKPFLVLTDDALNEVTPPRMEIADTSGAGDSLTAGVAATLAAGGTTDEAVMVGAAAGALNVTRHGLGTGDLEAITAMRDLVRARTLGDEVDEAMSLSPEELAGQVHESSDDEV</sequence>
<dbReference type="OrthoDB" id="3206700at2"/>
<keyword evidence="5" id="KW-0067">ATP-binding</keyword>
<dbReference type="PANTHER" id="PTHR46566">
    <property type="entry name" value="1-PHOSPHOFRUCTOKINASE-RELATED"/>
    <property type="match status" value="1"/>
</dbReference>